<gene>
    <name evidence="1" type="ORF">MAUB_22940</name>
</gene>
<dbReference type="EMBL" id="AP022577">
    <property type="protein sequence ID" value="BBX84421.1"/>
    <property type="molecule type" value="Genomic_DNA"/>
</dbReference>
<name>A0ABM7ICS8_9MYCO</name>
<evidence type="ECO:0000313" key="2">
    <source>
        <dbReference type="Proteomes" id="UP000465609"/>
    </source>
</evidence>
<evidence type="ECO:0000313" key="1">
    <source>
        <dbReference type="EMBL" id="BBX84421.1"/>
    </source>
</evidence>
<reference evidence="1 2" key="1">
    <citation type="journal article" date="2019" name="Emerg. Microbes Infect.">
        <title>Comprehensive subspecies identification of 175 nontuberculous mycobacteria species based on 7547 genomic profiles.</title>
        <authorList>
            <person name="Matsumoto Y."/>
            <person name="Kinjo T."/>
            <person name="Motooka D."/>
            <person name="Nabeya D."/>
            <person name="Jung N."/>
            <person name="Uechi K."/>
            <person name="Horii T."/>
            <person name="Iida T."/>
            <person name="Fujita J."/>
            <person name="Nakamura S."/>
        </authorList>
    </citation>
    <scope>NUCLEOTIDE SEQUENCE [LARGE SCALE GENOMIC DNA]</scope>
    <source>
        <strain evidence="1 2">JCM 15296</strain>
    </source>
</reference>
<organism evidence="1 2">
    <name type="scientific">Mycolicibacterium aubagnense</name>
    <dbReference type="NCBI Taxonomy" id="319707"/>
    <lineage>
        <taxon>Bacteria</taxon>
        <taxon>Bacillati</taxon>
        <taxon>Actinomycetota</taxon>
        <taxon>Actinomycetes</taxon>
        <taxon>Mycobacteriales</taxon>
        <taxon>Mycobacteriaceae</taxon>
        <taxon>Mycolicibacterium</taxon>
    </lineage>
</organism>
<sequence length="99" mass="10486">MSSSPGPSTSAQAGPCTLPHFGNLIEWLHEPGKPDRAIRVSDIDTAKCEPTLNNWTANLVVGPGVCYMIGWDSANPGYNNMAVPAPRLTKAMDMIGDGC</sequence>
<proteinExistence type="predicted"/>
<keyword evidence="2" id="KW-1185">Reference proteome</keyword>
<protein>
    <submittedName>
        <fullName evidence="1">Uncharacterized protein</fullName>
    </submittedName>
</protein>
<dbReference type="Proteomes" id="UP000465609">
    <property type="component" value="Chromosome"/>
</dbReference>
<accession>A0ABM7ICS8</accession>